<protein>
    <submittedName>
        <fullName evidence="2">Uncharacterized protein</fullName>
    </submittedName>
</protein>
<keyword evidence="1" id="KW-1133">Transmembrane helix</keyword>
<feature type="transmembrane region" description="Helical" evidence="1">
    <location>
        <begin position="7"/>
        <end position="26"/>
    </location>
</feature>
<sequence length="135" mass="14740">MQWTNRLNFIVATPTIIGISVLGVAVPKALADIVCRGTIFRTDADNLSFSVPWSPNTGFEQEVEFRNARTGAGIAQSSRLQFDRRNDQGQRVYRGNVSGMASVTLIDLAEFQPRPGTKVSVSYDGQWGRGTCSGL</sequence>
<evidence type="ECO:0000313" key="2">
    <source>
        <dbReference type="EMBL" id="CDM92927.1"/>
    </source>
</evidence>
<reference evidence="2 3" key="1">
    <citation type="submission" date="2014-02" db="EMBL/GenBank/DDBJ databases">
        <authorList>
            <person name="Genoscope - CEA"/>
        </authorList>
    </citation>
    <scope>NUCLEOTIDE SEQUENCE [LARGE SCALE GENOMIC DNA]</scope>
    <source>
        <strain evidence="2 3">PCC 8005</strain>
    </source>
</reference>
<dbReference type="AlphaFoldDB" id="A0A9P1KCM7"/>
<evidence type="ECO:0000256" key="1">
    <source>
        <dbReference type="SAM" id="Phobius"/>
    </source>
</evidence>
<keyword evidence="3" id="KW-1185">Reference proteome</keyword>
<dbReference type="Proteomes" id="UP000032946">
    <property type="component" value="Chromosome"/>
</dbReference>
<keyword evidence="1" id="KW-0472">Membrane</keyword>
<proteinExistence type="predicted"/>
<organism evidence="2 3">
    <name type="scientific">Limnospira indica PCC 8005</name>
    <dbReference type="NCBI Taxonomy" id="376219"/>
    <lineage>
        <taxon>Bacteria</taxon>
        <taxon>Bacillati</taxon>
        <taxon>Cyanobacteriota</taxon>
        <taxon>Cyanophyceae</taxon>
        <taxon>Oscillatoriophycideae</taxon>
        <taxon>Oscillatoriales</taxon>
        <taxon>Sirenicapillariaceae</taxon>
        <taxon>Limnospira</taxon>
    </lineage>
</organism>
<accession>A0A9P1KCM7</accession>
<dbReference type="RefSeq" id="WP_008056835.1">
    <property type="nucleotide sequence ID" value="NZ_FO818640.1"/>
</dbReference>
<evidence type="ECO:0000313" key="3">
    <source>
        <dbReference type="Proteomes" id="UP000032946"/>
    </source>
</evidence>
<keyword evidence="1" id="KW-0812">Transmembrane</keyword>
<dbReference type="EMBL" id="FO818640">
    <property type="protein sequence ID" value="CDM92927.1"/>
    <property type="molecule type" value="Genomic_DNA"/>
</dbReference>
<gene>
    <name evidence="2" type="ORF">ARTHRO_10600</name>
</gene>
<name>A0A9P1KCM7_9CYAN</name>